<evidence type="ECO:0000256" key="3">
    <source>
        <dbReference type="ARBA" id="ARBA00022771"/>
    </source>
</evidence>
<evidence type="ECO:0000256" key="2">
    <source>
        <dbReference type="ARBA" id="ARBA00022723"/>
    </source>
</evidence>
<dbReference type="Proteomes" id="UP001194468">
    <property type="component" value="Unassembled WGS sequence"/>
</dbReference>
<accession>A0AAD4BTT5</accession>
<evidence type="ECO:0000313" key="8">
    <source>
        <dbReference type="Proteomes" id="UP001194468"/>
    </source>
</evidence>
<dbReference type="PANTHER" id="PTHR46481:SF10">
    <property type="entry name" value="ZINC FINGER BED DOMAIN-CONTAINING PROTEIN 39"/>
    <property type="match status" value="1"/>
</dbReference>
<reference evidence="7" key="1">
    <citation type="submission" date="2019-10" db="EMBL/GenBank/DDBJ databases">
        <authorList>
            <consortium name="DOE Joint Genome Institute"/>
            <person name="Kuo A."/>
            <person name="Miyauchi S."/>
            <person name="Kiss E."/>
            <person name="Drula E."/>
            <person name="Kohler A."/>
            <person name="Sanchez-Garcia M."/>
            <person name="Andreopoulos B."/>
            <person name="Barry K.W."/>
            <person name="Bonito G."/>
            <person name="Buee M."/>
            <person name="Carver A."/>
            <person name="Chen C."/>
            <person name="Cichocki N."/>
            <person name="Clum A."/>
            <person name="Culley D."/>
            <person name="Crous P.W."/>
            <person name="Fauchery L."/>
            <person name="Girlanda M."/>
            <person name="Hayes R."/>
            <person name="Keri Z."/>
            <person name="LaButti K."/>
            <person name="Lipzen A."/>
            <person name="Lombard V."/>
            <person name="Magnuson J."/>
            <person name="Maillard F."/>
            <person name="Morin E."/>
            <person name="Murat C."/>
            <person name="Nolan M."/>
            <person name="Ohm R."/>
            <person name="Pangilinan J."/>
            <person name="Pereira M."/>
            <person name="Perotto S."/>
            <person name="Peter M."/>
            <person name="Riley R."/>
            <person name="Sitrit Y."/>
            <person name="Stielow B."/>
            <person name="Szollosi G."/>
            <person name="Zifcakova L."/>
            <person name="Stursova M."/>
            <person name="Spatafora J.W."/>
            <person name="Tedersoo L."/>
            <person name="Vaario L.-M."/>
            <person name="Yamada A."/>
            <person name="Yan M."/>
            <person name="Wang P."/>
            <person name="Xu J."/>
            <person name="Bruns T."/>
            <person name="Baldrian P."/>
            <person name="Vilgalys R."/>
            <person name="Henrissat B."/>
            <person name="Grigoriev I.V."/>
            <person name="Hibbett D."/>
            <person name="Nagy L.G."/>
            <person name="Martin F.M."/>
        </authorList>
    </citation>
    <scope>NUCLEOTIDE SEQUENCE</scope>
    <source>
        <strain evidence="7">BED1</strain>
    </source>
</reference>
<organism evidence="7 8">
    <name type="scientific">Boletus edulis BED1</name>
    <dbReference type="NCBI Taxonomy" id="1328754"/>
    <lineage>
        <taxon>Eukaryota</taxon>
        <taxon>Fungi</taxon>
        <taxon>Dikarya</taxon>
        <taxon>Basidiomycota</taxon>
        <taxon>Agaricomycotina</taxon>
        <taxon>Agaricomycetes</taxon>
        <taxon>Agaricomycetidae</taxon>
        <taxon>Boletales</taxon>
        <taxon>Boletineae</taxon>
        <taxon>Boletaceae</taxon>
        <taxon>Boletoideae</taxon>
        <taxon>Boletus</taxon>
    </lineage>
</organism>
<keyword evidence="2" id="KW-0479">Metal-binding</keyword>
<proteinExistence type="predicted"/>
<dbReference type="EMBL" id="WHUW01000013">
    <property type="protein sequence ID" value="KAF8439774.1"/>
    <property type="molecule type" value="Genomic_DNA"/>
</dbReference>
<keyword evidence="5" id="KW-0539">Nucleus</keyword>
<evidence type="ECO:0000313" key="7">
    <source>
        <dbReference type="EMBL" id="KAF8439774.1"/>
    </source>
</evidence>
<feature type="non-terminal residue" evidence="7">
    <location>
        <position position="71"/>
    </location>
</feature>
<keyword evidence="3" id="KW-0863">Zinc-finger</keyword>
<gene>
    <name evidence="6" type="ORF">L210DRAFT_3313749</name>
    <name evidence="7" type="ORF">L210DRAFT_3372473</name>
</gene>
<evidence type="ECO:0000256" key="1">
    <source>
        <dbReference type="ARBA" id="ARBA00004123"/>
    </source>
</evidence>
<comment type="caution">
    <text evidence="7">The sequence shown here is derived from an EMBL/GenBank/DDBJ whole genome shotgun (WGS) entry which is preliminary data.</text>
</comment>
<evidence type="ECO:0000313" key="6">
    <source>
        <dbReference type="EMBL" id="KAF8416611.1"/>
    </source>
</evidence>
<dbReference type="AlphaFoldDB" id="A0AAD4BTT5"/>
<dbReference type="InterPro" id="IPR052035">
    <property type="entry name" value="ZnF_BED_domain_contain"/>
</dbReference>
<evidence type="ECO:0000256" key="4">
    <source>
        <dbReference type="ARBA" id="ARBA00022833"/>
    </source>
</evidence>
<dbReference type="GO" id="GO:0005634">
    <property type="term" value="C:nucleus"/>
    <property type="evidence" value="ECO:0007669"/>
    <property type="project" value="UniProtKB-SubCell"/>
</dbReference>
<name>A0AAD4BTT5_BOLED</name>
<dbReference type="PANTHER" id="PTHR46481">
    <property type="entry name" value="ZINC FINGER BED DOMAIN-CONTAINING PROTEIN 4"/>
    <property type="match status" value="1"/>
</dbReference>
<comment type="subcellular location">
    <subcellularLocation>
        <location evidence="1">Nucleus</location>
    </subcellularLocation>
</comment>
<reference evidence="7" key="2">
    <citation type="journal article" date="2020" name="Nat. Commun.">
        <title>Large-scale genome sequencing of mycorrhizal fungi provides insights into the early evolution of symbiotic traits.</title>
        <authorList>
            <person name="Miyauchi S."/>
            <person name="Kiss E."/>
            <person name="Kuo A."/>
            <person name="Drula E."/>
            <person name="Kohler A."/>
            <person name="Sanchez-Garcia M."/>
            <person name="Morin E."/>
            <person name="Andreopoulos B."/>
            <person name="Barry K.W."/>
            <person name="Bonito G."/>
            <person name="Buee M."/>
            <person name="Carver A."/>
            <person name="Chen C."/>
            <person name="Cichocki N."/>
            <person name="Clum A."/>
            <person name="Culley D."/>
            <person name="Crous P.W."/>
            <person name="Fauchery L."/>
            <person name="Girlanda M."/>
            <person name="Hayes R.D."/>
            <person name="Keri Z."/>
            <person name="LaButti K."/>
            <person name="Lipzen A."/>
            <person name="Lombard V."/>
            <person name="Magnuson J."/>
            <person name="Maillard F."/>
            <person name="Murat C."/>
            <person name="Nolan M."/>
            <person name="Ohm R.A."/>
            <person name="Pangilinan J."/>
            <person name="Pereira M.F."/>
            <person name="Perotto S."/>
            <person name="Peter M."/>
            <person name="Pfister S."/>
            <person name="Riley R."/>
            <person name="Sitrit Y."/>
            <person name="Stielow J.B."/>
            <person name="Szollosi G."/>
            <person name="Zifcakova L."/>
            <person name="Stursova M."/>
            <person name="Spatafora J.W."/>
            <person name="Tedersoo L."/>
            <person name="Vaario L.M."/>
            <person name="Yamada A."/>
            <person name="Yan M."/>
            <person name="Wang P."/>
            <person name="Xu J."/>
            <person name="Bruns T."/>
            <person name="Baldrian P."/>
            <person name="Vilgalys R."/>
            <person name="Dunand C."/>
            <person name="Henrissat B."/>
            <person name="Grigoriev I.V."/>
            <person name="Hibbett D."/>
            <person name="Nagy L.G."/>
            <person name="Martin F.M."/>
        </authorList>
    </citation>
    <scope>NUCLEOTIDE SEQUENCE</scope>
    <source>
        <strain evidence="7">BED1</strain>
    </source>
</reference>
<evidence type="ECO:0000256" key="5">
    <source>
        <dbReference type="ARBA" id="ARBA00023242"/>
    </source>
</evidence>
<protein>
    <submittedName>
        <fullName evidence="7">Uncharacterized protein</fullName>
    </submittedName>
</protein>
<keyword evidence="8" id="KW-1185">Reference proteome</keyword>
<dbReference type="GO" id="GO:0008270">
    <property type="term" value="F:zinc ion binding"/>
    <property type="evidence" value="ECO:0007669"/>
    <property type="project" value="UniProtKB-KW"/>
</dbReference>
<dbReference type="EMBL" id="WHUW01000251">
    <property type="protein sequence ID" value="KAF8416611.1"/>
    <property type="molecule type" value="Genomic_DNA"/>
</dbReference>
<keyword evidence="4" id="KW-0862">Zinc</keyword>
<sequence length="71" mass="8151">LLYLGDGKLTDTNIPHRTKLTRMVLDGFQTEYEKIKGDLKQSLGRISCTTDLWSDPNRDSYMAVTAHYMAR</sequence>
<feature type="non-terminal residue" evidence="7">
    <location>
        <position position="1"/>
    </location>
</feature>